<keyword evidence="1" id="KW-0489">Methyltransferase</keyword>
<comment type="caution">
    <text evidence="1">The sequence shown here is derived from an EMBL/GenBank/DDBJ whole genome shotgun (WGS) entry which is preliminary data.</text>
</comment>
<protein>
    <submittedName>
        <fullName evidence="1">Class I SAM-dependent methyltransferase</fullName>
    </submittedName>
</protein>
<dbReference type="EMBL" id="JAPOHD010000013">
    <property type="protein sequence ID" value="MCY1720175.1"/>
    <property type="molecule type" value="Genomic_DNA"/>
</dbReference>
<proteinExistence type="predicted"/>
<dbReference type="AlphaFoldDB" id="A0A9X3F4E6"/>
<dbReference type="InterPro" id="IPR029063">
    <property type="entry name" value="SAM-dependent_MTases_sf"/>
</dbReference>
<dbReference type="RefSeq" id="WP_343332509.1">
    <property type="nucleotide sequence ID" value="NZ_JAPOHD010000013.1"/>
</dbReference>
<dbReference type="SUPFAM" id="SSF53335">
    <property type="entry name" value="S-adenosyl-L-methionine-dependent methyltransferases"/>
    <property type="match status" value="1"/>
</dbReference>
<dbReference type="GO" id="GO:0008168">
    <property type="term" value="F:methyltransferase activity"/>
    <property type="evidence" value="ECO:0007669"/>
    <property type="project" value="UniProtKB-KW"/>
</dbReference>
<keyword evidence="1" id="KW-0808">Transferase</keyword>
<sequence>MITDDLAFWNKKAKQENWMEYILPGKTAKEFHDSGYLQAELVIPFGDKQKTVLDYGCGIGRVLKHVAPAFKHAYGLDVCSVFLDRAISYCVGCDNITFATTEKFTDKSEIADVIYCLMVMQHNSSENIDLIIKHIHSLLKADGIAIIQFPRVESKIYKETKFVHKFSLDEIMHIARNFSSVAVYPANLATYQNPDVDYNMLNEYILIAHL</sequence>
<evidence type="ECO:0000313" key="1">
    <source>
        <dbReference type="EMBL" id="MCY1720175.1"/>
    </source>
</evidence>
<dbReference type="CDD" id="cd02440">
    <property type="entry name" value="AdoMet_MTases"/>
    <property type="match status" value="1"/>
</dbReference>
<keyword evidence="2" id="KW-1185">Reference proteome</keyword>
<dbReference type="Proteomes" id="UP001145087">
    <property type="component" value="Unassembled WGS sequence"/>
</dbReference>
<accession>A0A9X3F4E6</accession>
<evidence type="ECO:0000313" key="2">
    <source>
        <dbReference type="Proteomes" id="UP001145087"/>
    </source>
</evidence>
<gene>
    <name evidence="1" type="ORF">OU798_07465</name>
</gene>
<reference evidence="1" key="1">
    <citation type="submission" date="2022-11" db="EMBL/GenBank/DDBJ databases">
        <title>Marilongibacter aestuarii gen. nov., sp. nov., isolated from tidal flat sediment.</title>
        <authorList>
            <person name="Jiayan W."/>
        </authorList>
    </citation>
    <scope>NUCLEOTIDE SEQUENCE</scope>
    <source>
        <strain evidence="1">Z1-6</strain>
    </source>
</reference>
<dbReference type="GO" id="GO:0032259">
    <property type="term" value="P:methylation"/>
    <property type="evidence" value="ECO:0007669"/>
    <property type="project" value="UniProtKB-KW"/>
</dbReference>
<organism evidence="1 2">
    <name type="scientific">Draconibacterium aestuarii</name>
    <dbReference type="NCBI Taxonomy" id="2998507"/>
    <lineage>
        <taxon>Bacteria</taxon>
        <taxon>Pseudomonadati</taxon>
        <taxon>Bacteroidota</taxon>
        <taxon>Bacteroidia</taxon>
        <taxon>Marinilabiliales</taxon>
        <taxon>Prolixibacteraceae</taxon>
        <taxon>Draconibacterium</taxon>
    </lineage>
</organism>
<dbReference type="Pfam" id="PF13489">
    <property type="entry name" value="Methyltransf_23"/>
    <property type="match status" value="1"/>
</dbReference>
<dbReference type="Gene3D" id="3.40.50.150">
    <property type="entry name" value="Vaccinia Virus protein VP39"/>
    <property type="match status" value="1"/>
</dbReference>
<name>A0A9X3F4E6_9BACT</name>